<accession>A0ABU6QIM1</accession>
<organism evidence="2 3">
    <name type="scientific">Stylosanthes scabra</name>
    <dbReference type="NCBI Taxonomy" id="79078"/>
    <lineage>
        <taxon>Eukaryota</taxon>
        <taxon>Viridiplantae</taxon>
        <taxon>Streptophyta</taxon>
        <taxon>Embryophyta</taxon>
        <taxon>Tracheophyta</taxon>
        <taxon>Spermatophyta</taxon>
        <taxon>Magnoliopsida</taxon>
        <taxon>eudicotyledons</taxon>
        <taxon>Gunneridae</taxon>
        <taxon>Pentapetalae</taxon>
        <taxon>rosids</taxon>
        <taxon>fabids</taxon>
        <taxon>Fabales</taxon>
        <taxon>Fabaceae</taxon>
        <taxon>Papilionoideae</taxon>
        <taxon>50 kb inversion clade</taxon>
        <taxon>dalbergioids sensu lato</taxon>
        <taxon>Dalbergieae</taxon>
        <taxon>Pterocarpus clade</taxon>
        <taxon>Stylosanthes</taxon>
    </lineage>
</organism>
<feature type="region of interest" description="Disordered" evidence="1">
    <location>
        <begin position="65"/>
        <end position="86"/>
    </location>
</feature>
<reference evidence="2 3" key="1">
    <citation type="journal article" date="2023" name="Plants (Basel)">
        <title>Bridging the Gap: Combining Genomics and Transcriptomics Approaches to Understand Stylosanthes scabra, an Orphan Legume from the Brazilian Caatinga.</title>
        <authorList>
            <person name="Ferreira-Neto J.R.C."/>
            <person name="da Silva M.D."/>
            <person name="Binneck E."/>
            <person name="de Melo N.F."/>
            <person name="da Silva R.H."/>
            <person name="de Melo A.L.T.M."/>
            <person name="Pandolfi V."/>
            <person name="Bustamante F.O."/>
            <person name="Brasileiro-Vidal A.C."/>
            <person name="Benko-Iseppon A.M."/>
        </authorList>
    </citation>
    <scope>NUCLEOTIDE SEQUENCE [LARGE SCALE GENOMIC DNA]</scope>
    <source>
        <tissue evidence="2">Leaves</tissue>
    </source>
</reference>
<proteinExistence type="predicted"/>
<comment type="caution">
    <text evidence="2">The sequence shown here is derived from an EMBL/GenBank/DDBJ whole genome shotgun (WGS) entry which is preliminary data.</text>
</comment>
<dbReference type="Proteomes" id="UP001341840">
    <property type="component" value="Unassembled WGS sequence"/>
</dbReference>
<evidence type="ECO:0000256" key="1">
    <source>
        <dbReference type="SAM" id="MobiDB-lite"/>
    </source>
</evidence>
<name>A0ABU6QIM1_9FABA</name>
<protein>
    <submittedName>
        <fullName evidence="2">Uncharacterized protein</fullName>
    </submittedName>
</protein>
<feature type="region of interest" description="Disordered" evidence="1">
    <location>
        <begin position="99"/>
        <end position="127"/>
    </location>
</feature>
<feature type="compositionally biased region" description="Polar residues" evidence="1">
    <location>
        <begin position="105"/>
        <end position="115"/>
    </location>
</feature>
<keyword evidence="3" id="KW-1185">Reference proteome</keyword>
<dbReference type="EMBL" id="JASCZI010000438">
    <property type="protein sequence ID" value="MED6111812.1"/>
    <property type="molecule type" value="Genomic_DNA"/>
</dbReference>
<evidence type="ECO:0000313" key="2">
    <source>
        <dbReference type="EMBL" id="MED6111812.1"/>
    </source>
</evidence>
<evidence type="ECO:0000313" key="3">
    <source>
        <dbReference type="Proteomes" id="UP001341840"/>
    </source>
</evidence>
<sequence>MRAAMIKRWFAKVKVGGGSSHGSGNNNSGHSSSKLDKVSIYMIWRFVGLACSFAGHTGFQRFNKHTREETMPQVSHPDPDPDRTLNCADKFVKKVAHIQDDKTTLNHSSRPNPFTASEEDDDDGNGEQWTEVVSWEPRVFIYHNFLKLK</sequence>
<gene>
    <name evidence="2" type="ORF">PIB30_055733</name>
</gene>